<gene>
    <name evidence="1" type="ORF">TM448B02063_0005</name>
</gene>
<dbReference type="Pfam" id="PF24175">
    <property type="entry name" value="SU10_adaptor"/>
    <property type="match status" value="1"/>
</dbReference>
<reference evidence="1" key="1">
    <citation type="submission" date="2020-03" db="EMBL/GenBank/DDBJ databases">
        <title>The deep terrestrial virosphere.</title>
        <authorList>
            <person name="Holmfeldt K."/>
            <person name="Nilsson E."/>
            <person name="Simone D."/>
            <person name="Lopez-Fernandez M."/>
            <person name="Wu X."/>
            <person name="de Brujin I."/>
            <person name="Lundin D."/>
            <person name="Andersson A."/>
            <person name="Bertilsson S."/>
            <person name="Dopson M."/>
        </authorList>
    </citation>
    <scope>NUCLEOTIDE SEQUENCE</scope>
    <source>
        <strain evidence="1">TM448B02063</strain>
    </source>
</reference>
<name>A0A6M3XS62_9ZZZZ</name>
<sequence>MKKYIQILMISLILLWTYLSFAGGGSTSGKTVANLITETRYILNESTASMWSDAELTAWINDAVRNISARTHCLESGNTRHVLSSGTSEYSIGSNYIFVKGVIYQSGSTTFKALKRGKILDVGNMTGEEPSSYYEFNGKVGIYPLVDSDNTSVSGNTIYILAVTLPDTLTSLSTIPTPAAYDRAIIYYVVSQALLKDNRDGRAQTFLNQYYSEIDRFRVDNEEMEQSMWDVFYPKKQMDSTQPTQ</sequence>
<proteinExistence type="predicted"/>
<evidence type="ECO:0000313" key="1">
    <source>
        <dbReference type="EMBL" id="QJI00687.1"/>
    </source>
</evidence>
<accession>A0A6M3XS62</accession>
<dbReference type="InterPro" id="IPR056209">
    <property type="entry name" value="SU10_adaptor"/>
</dbReference>
<dbReference type="EMBL" id="MT144869">
    <property type="protein sequence ID" value="QJI00687.1"/>
    <property type="molecule type" value="Genomic_DNA"/>
</dbReference>
<dbReference type="AlphaFoldDB" id="A0A6M3XS62"/>
<protein>
    <submittedName>
        <fullName evidence="1">Uncharacterized protein</fullName>
    </submittedName>
</protein>
<organism evidence="1">
    <name type="scientific">viral metagenome</name>
    <dbReference type="NCBI Taxonomy" id="1070528"/>
    <lineage>
        <taxon>unclassified sequences</taxon>
        <taxon>metagenomes</taxon>
        <taxon>organismal metagenomes</taxon>
    </lineage>
</organism>